<dbReference type="GO" id="GO:0035539">
    <property type="term" value="F:8-oxo-7,8-dihydrodeoxyguanosine triphosphate pyrophosphatase activity"/>
    <property type="evidence" value="ECO:0007669"/>
    <property type="project" value="UniProtKB-EC"/>
</dbReference>
<evidence type="ECO:0000256" key="5">
    <source>
        <dbReference type="ARBA" id="ARBA00022842"/>
    </source>
</evidence>
<dbReference type="CDD" id="cd03426">
    <property type="entry name" value="NUDIX_CoAse_Nudt7"/>
    <property type="match status" value="1"/>
</dbReference>
<evidence type="ECO:0000256" key="6">
    <source>
        <dbReference type="ARBA" id="ARBA00023211"/>
    </source>
</evidence>
<dbReference type="GeneID" id="79267485"/>
<proteinExistence type="predicted"/>
<dbReference type="InterPro" id="IPR015797">
    <property type="entry name" value="NUDIX_hydrolase-like_dom_sf"/>
</dbReference>
<organism evidence="8 9">
    <name type="scientific">Halosegnis marinus</name>
    <dbReference type="NCBI Taxonomy" id="3034023"/>
    <lineage>
        <taxon>Archaea</taxon>
        <taxon>Methanobacteriati</taxon>
        <taxon>Methanobacteriota</taxon>
        <taxon>Stenosarchaea group</taxon>
        <taxon>Halobacteria</taxon>
        <taxon>Halobacteriales</taxon>
        <taxon>Natronomonadaceae</taxon>
        <taxon>Halosegnis</taxon>
    </lineage>
</organism>
<dbReference type="PANTHER" id="PTHR12992">
    <property type="entry name" value="NUDIX HYDROLASE"/>
    <property type="match status" value="1"/>
</dbReference>
<name>A0ABD5ZQC6_9EURY</name>
<comment type="cofactor">
    <cofactor evidence="1">
        <name>Mn(2+)</name>
        <dbReference type="ChEBI" id="CHEBI:29035"/>
    </cofactor>
</comment>
<dbReference type="Gene3D" id="3.90.79.10">
    <property type="entry name" value="Nucleoside Triphosphate Pyrophosphohydrolase"/>
    <property type="match status" value="1"/>
</dbReference>
<gene>
    <name evidence="8" type="ORF">ACFQJ4_10715</name>
</gene>
<keyword evidence="6" id="KW-0464">Manganese</keyword>
<evidence type="ECO:0000313" key="9">
    <source>
        <dbReference type="Proteomes" id="UP001596398"/>
    </source>
</evidence>
<evidence type="ECO:0000256" key="1">
    <source>
        <dbReference type="ARBA" id="ARBA00001936"/>
    </source>
</evidence>
<dbReference type="InterPro" id="IPR000086">
    <property type="entry name" value="NUDIX_hydrolase_dom"/>
</dbReference>
<evidence type="ECO:0000259" key="7">
    <source>
        <dbReference type="PROSITE" id="PS51462"/>
    </source>
</evidence>
<comment type="cofactor">
    <cofactor evidence="2">
        <name>Mg(2+)</name>
        <dbReference type="ChEBI" id="CHEBI:18420"/>
    </cofactor>
</comment>
<keyword evidence="3" id="KW-0479">Metal-binding</keyword>
<dbReference type="PROSITE" id="PS51462">
    <property type="entry name" value="NUDIX"/>
    <property type="match status" value="1"/>
</dbReference>
<dbReference type="RefSeq" id="WP_276233928.1">
    <property type="nucleotide sequence ID" value="NZ_CP119802.1"/>
</dbReference>
<keyword evidence="9" id="KW-1185">Reference proteome</keyword>
<accession>A0ABD5ZQC6</accession>
<dbReference type="EMBL" id="JBHTAP010000001">
    <property type="protein sequence ID" value="MFC7235787.1"/>
    <property type="molecule type" value="Genomic_DNA"/>
</dbReference>
<dbReference type="SUPFAM" id="SSF55811">
    <property type="entry name" value="Nudix"/>
    <property type="match status" value="1"/>
</dbReference>
<dbReference type="AlphaFoldDB" id="A0ABD5ZQC6"/>
<evidence type="ECO:0000256" key="2">
    <source>
        <dbReference type="ARBA" id="ARBA00001946"/>
    </source>
</evidence>
<feature type="domain" description="Nudix hydrolase" evidence="7">
    <location>
        <begin position="20"/>
        <end position="159"/>
    </location>
</feature>
<evidence type="ECO:0000256" key="3">
    <source>
        <dbReference type="ARBA" id="ARBA00022723"/>
    </source>
</evidence>
<evidence type="ECO:0000256" key="4">
    <source>
        <dbReference type="ARBA" id="ARBA00022801"/>
    </source>
</evidence>
<sequence length="201" mass="22427">MDLALDRVRAHTPVPATEGERDAAVLVPVVERDGRLHLLFIKRADHLGEHAGQMSFPGGGREPSDDDLLATALREANEEVGMDSTGVEVVGRLDDIATVTSYSVRPFVARVPDQEWVPDEREVAEVVLLPIDELTDLANYESERRDHPHYGDIRLHFFRVDGYTVWGATGRMLVQFLELACGWEMPAEVDRVVDPDADFPV</sequence>
<evidence type="ECO:0000313" key="8">
    <source>
        <dbReference type="EMBL" id="MFC7235787.1"/>
    </source>
</evidence>
<protein>
    <submittedName>
        <fullName evidence="8">NUDIX hydrolase</fullName>
        <ecNumber evidence="8">3.6.1.55</ecNumber>
    </submittedName>
</protein>
<dbReference type="GO" id="GO:0046872">
    <property type="term" value="F:metal ion binding"/>
    <property type="evidence" value="ECO:0007669"/>
    <property type="project" value="UniProtKB-KW"/>
</dbReference>
<reference evidence="8 9" key="1">
    <citation type="journal article" date="2019" name="Int. J. Syst. Evol. Microbiol.">
        <title>The Global Catalogue of Microorganisms (GCM) 10K type strain sequencing project: providing services to taxonomists for standard genome sequencing and annotation.</title>
        <authorList>
            <consortium name="The Broad Institute Genomics Platform"/>
            <consortium name="The Broad Institute Genome Sequencing Center for Infectious Disease"/>
            <person name="Wu L."/>
            <person name="Ma J."/>
        </authorList>
    </citation>
    <scope>NUCLEOTIDE SEQUENCE [LARGE SCALE GENOMIC DNA]</scope>
    <source>
        <strain evidence="8 9">DT85</strain>
    </source>
</reference>
<dbReference type="Proteomes" id="UP001596398">
    <property type="component" value="Unassembled WGS sequence"/>
</dbReference>
<comment type="caution">
    <text evidence="8">The sequence shown here is derived from an EMBL/GenBank/DDBJ whole genome shotgun (WGS) entry which is preliminary data.</text>
</comment>
<dbReference type="EC" id="3.6.1.55" evidence="8"/>
<dbReference type="InterPro" id="IPR045121">
    <property type="entry name" value="CoAse"/>
</dbReference>
<keyword evidence="5" id="KW-0460">Magnesium</keyword>
<dbReference type="Pfam" id="PF00293">
    <property type="entry name" value="NUDIX"/>
    <property type="match status" value="1"/>
</dbReference>
<dbReference type="PANTHER" id="PTHR12992:SF11">
    <property type="entry name" value="MITOCHONDRIAL COENZYME A DIPHOSPHATASE NUDT8"/>
    <property type="match status" value="1"/>
</dbReference>
<keyword evidence="4 8" id="KW-0378">Hydrolase</keyword>